<evidence type="ECO:0000256" key="4">
    <source>
        <dbReference type="ARBA" id="ARBA00022475"/>
    </source>
</evidence>
<dbReference type="SUPFAM" id="SSF52540">
    <property type="entry name" value="P-loop containing nucleoside triphosphate hydrolases"/>
    <property type="match status" value="1"/>
</dbReference>
<keyword evidence="3" id="KW-0813">Transport</keyword>
<evidence type="ECO:0000256" key="3">
    <source>
        <dbReference type="ARBA" id="ARBA00022448"/>
    </source>
</evidence>
<sequence length="184" mass="21089">MTMAIVTHEMNFAKDVSTRVLYMDEGNIYEEGAPSEIFDAPKKEKTKEFIYRIRTFNYHINDKNYDLFDLKSGIEQFCARHFLDARSIFRMQLVVEEILQLCFFEGESVNRCRLVAESGGLNISISYSEKNNELSVEFSTHKILETILNQVENSDGISINILKGIANISETTIDDKIILKAVIS</sequence>
<comment type="caution">
    <text evidence="6">The sequence shown here is derived from an EMBL/GenBank/DDBJ whole genome shotgun (WGS) entry which is preliminary data.</text>
</comment>
<dbReference type="PANTHER" id="PTHR43166:SF9">
    <property type="entry name" value="GLUTAMATE_ASPARTATE IMPORT ATP-BINDING PROTEIN GLTL"/>
    <property type="match status" value="1"/>
</dbReference>
<dbReference type="PANTHER" id="PTHR43166">
    <property type="entry name" value="AMINO ACID IMPORT ATP-BINDING PROTEIN"/>
    <property type="match status" value="1"/>
</dbReference>
<evidence type="ECO:0000256" key="5">
    <source>
        <dbReference type="ARBA" id="ARBA00023136"/>
    </source>
</evidence>
<reference evidence="6" key="1">
    <citation type="submission" date="2019-08" db="EMBL/GenBank/DDBJ databases">
        <authorList>
            <person name="Kucharzyk K."/>
            <person name="Murdoch R.W."/>
            <person name="Higgins S."/>
            <person name="Loffler F."/>
        </authorList>
    </citation>
    <scope>NUCLEOTIDE SEQUENCE</scope>
</reference>
<dbReference type="InterPro" id="IPR050086">
    <property type="entry name" value="MetN_ABC_transporter-like"/>
</dbReference>
<protein>
    <submittedName>
        <fullName evidence="6">Uncharacterized protein</fullName>
    </submittedName>
</protein>
<keyword evidence="5" id="KW-0472">Membrane</keyword>
<dbReference type="Gene3D" id="3.40.50.300">
    <property type="entry name" value="P-loop containing nucleotide triphosphate hydrolases"/>
    <property type="match status" value="1"/>
</dbReference>
<dbReference type="InterPro" id="IPR027417">
    <property type="entry name" value="P-loop_NTPase"/>
</dbReference>
<evidence type="ECO:0000313" key="6">
    <source>
        <dbReference type="EMBL" id="MPN46287.1"/>
    </source>
</evidence>
<comment type="similarity">
    <text evidence="2">Belongs to the ABC transporter superfamily.</text>
</comment>
<organism evidence="6">
    <name type="scientific">bioreactor metagenome</name>
    <dbReference type="NCBI Taxonomy" id="1076179"/>
    <lineage>
        <taxon>unclassified sequences</taxon>
        <taxon>metagenomes</taxon>
        <taxon>ecological metagenomes</taxon>
    </lineage>
</organism>
<gene>
    <name evidence="6" type="ORF">SDC9_193872</name>
</gene>
<name>A0A645I4R3_9ZZZZ</name>
<dbReference type="AlphaFoldDB" id="A0A645I4R3"/>
<evidence type="ECO:0000256" key="2">
    <source>
        <dbReference type="ARBA" id="ARBA00005417"/>
    </source>
</evidence>
<dbReference type="EMBL" id="VSSQ01106840">
    <property type="protein sequence ID" value="MPN46287.1"/>
    <property type="molecule type" value="Genomic_DNA"/>
</dbReference>
<evidence type="ECO:0000256" key="1">
    <source>
        <dbReference type="ARBA" id="ARBA00004202"/>
    </source>
</evidence>
<proteinExistence type="inferred from homology"/>
<dbReference type="GO" id="GO:0005886">
    <property type="term" value="C:plasma membrane"/>
    <property type="evidence" value="ECO:0007669"/>
    <property type="project" value="UniProtKB-SubCell"/>
</dbReference>
<comment type="subcellular location">
    <subcellularLocation>
        <location evidence="1">Cell membrane</location>
        <topology evidence="1">Peripheral membrane protein</topology>
    </subcellularLocation>
</comment>
<keyword evidence="4" id="KW-1003">Cell membrane</keyword>
<accession>A0A645I4R3</accession>